<organism evidence="2 3">
    <name type="scientific">Schleiferilactobacillus shenzhenensis LY-73</name>
    <dbReference type="NCBI Taxonomy" id="1231336"/>
    <lineage>
        <taxon>Bacteria</taxon>
        <taxon>Bacillati</taxon>
        <taxon>Bacillota</taxon>
        <taxon>Bacilli</taxon>
        <taxon>Lactobacillales</taxon>
        <taxon>Lactobacillaceae</taxon>
        <taxon>Schleiferilactobacillus</taxon>
    </lineage>
</organism>
<dbReference type="HOGENOM" id="CLU_040898_0_0_9"/>
<proteinExistence type="predicted"/>
<gene>
    <name evidence="2" type="ORF">L248_1237</name>
</gene>
<evidence type="ECO:0000313" key="2">
    <source>
        <dbReference type="EMBL" id="ERL66145.1"/>
    </source>
</evidence>
<reference evidence="3" key="1">
    <citation type="journal article" date="2013" name="Genome Announc.">
        <title>Whole-Genome Sequencing of Lactobacillus shenzhenensis Strain LY-73T.</title>
        <authorList>
            <person name="Lin Z."/>
            <person name="Liu Z."/>
            <person name="Yang R."/>
            <person name="Zou Y."/>
            <person name="Wan D."/>
            <person name="Chen J."/>
            <person name="Guo M."/>
            <person name="Zhao J."/>
            <person name="Fang C."/>
            <person name="Yang R."/>
            <person name="Liu F."/>
        </authorList>
    </citation>
    <scope>NUCLEOTIDE SEQUENCE [LARGE SCALE GENOMIC DNA]</scope>
    <source>
        <strain evidence="3">LY-73</strain>
    </source>
</reference>
<dbReference type="RefSeq" id="WP_022528522.1">
    <property type="nucleotide sequence ID" value="NZ_KI271583.1"/>
</dbReference>
<dbReference type="Pfam" id="PF05043">
    <property type="entry name" value="Mga"/>
    <property type="match status" value="1"/>
</dbReference>
<keyword evidence="3" id="KW-1185">Reference proteome</keyword>
<evidence type="ECO:0000259" key="1">
    <source>
        <dbReference type="Pfam" id="PF05043"/>
    </source>
</evidence>
<dbReference type="AlphaFoldDB" id="U4TRR2"/>
<sequence length="496" mass="56071">MPSVADLFLDKTANDKLQLYTAILGSQPGTYTVRTLDARFCEYGVTRVRSLVRQIDDDLHQLQSMDATFLNNVGDVEVSDALPAAEVYFQFLISGSLAMQAMRYMLHHPEGTIEAFSSSVYLSTMTVIRRLKPLVDYLAAQYDIRINVRQLDFVGPEPLIRYMIFNMLVDVGVCSARYYRHRYPELVPLVQRLAAYFNANAGPLVIQERLLIVLGVSLERAGQGFPITETMVPDLWFDLPEKRQLAGILAAHELAHADTELAFAGLAIFSGPVVLAASDRIHALVAARLAQNADQWAALTNEMGAALIEKIGAEPDAERWSVLLANTYLILIPVCFFQQPLPVLFPLLRTQLVPNNRHYQDLHRTLRAFWEKVARRKDCVWLHGTLSQVTNLLTYLFWPAYRAHYTTHRLRVSLRMGLSYHLQQPVRTLLEHIPLVNMVPYDAANPPDMLIVSTPRYVPENWRGAVFHFGLGSASNDTQQLHTLIEQAYAEKNAID</sequence>
<feature type="domain" description="Mga helix-turn-helix" evidence="1">
    <location>
        <begin position="90"/>
        <end position="166"/>
    </location>
</feature>
<protein>
    <recommendedName>
        <fullName evidence="1">Mga helix-turn-helix domain-containing protein</fullName>
    </recommendedName>
</protein>
<dbReference type="EMBL" id="KI271583">
    <property type="protein sequence ID" value="ERL66145.1"/>
    <property type="molecule type" value="Genomic_DNA"/>
</dbReference>
<dbReference type="STRING" id="1231336.L248_1237"/>
<evidence type="ECO:0000313" key="3">
    <source>
        <dbReference type="Proteomes" id="UP000030647"/>
    </source>
</evidence>
<accession>U4TRR2</accession>
<name>U4TRR2_9LACO</name>
<dbReference type="OrthoDB" id="2188960at2"/>
<dbReference type="InterPro" id="IPR007737">
    <property type="entry name" value="Mga_HTH"/>
</dbReference>
<dbReference type="Proteomes" id="UP000030647">
    <property type="component" value="Unassembled WGS sequence"/>
</dbReference>
<dbReference type="eggNOG" id="ENOG5032DA2">
    <property type="taxonomic scope" value="Bacteria"/>
</dbReference>